<evidence type="ECO:0000313" key="7">
    <source>
        <dbReference type="Proteomes" id="UP000707356"/>
    </source>
</evidence>
<dbReference type="EMBL" id="JAHHHV010000025">
    <property type="protein sequence ID" value="MBW4464914.1"/>
    <property type="molecule type" value="Genomic_DNA"/>
</dbReference>
<dbReference type="GO" id="GO:0006355">
    <property type="term" value="P:regulation of DNA-templated transcription"/>
    <property type="evidence" value="ECO:0007669"/>
    <property type="project" value="InterPro"/>
</dbReference>
<feature type="modified residue" description="4-aspartylphosphate" evidence="3">
    <location>
        <position position="58"/>
    </location>
</feature>
<dbReference type="PRINTS" id="PR00038">
    <property type="entry name" value="HTHLUXR"/>
</dbReference>
<dbReference type="SMART" id="SM00421">
    <property type="entry name" value="HTH_LUXR"/>
    <property type="match status" value="1"/>
</dbReference>
<gene>
    <name evidence="6" type="ORF">KME07_05675</name>
</gene>
<dbReference type="Pfam" id="PF00072">
    <property type="entry name" value="Response_reg"/>
    <property type="match status" value="1"/>
</dbReference>
<protein>
    <submittedName>
        <fullName evidence="6">Response regulator transcription factor</fullName>
    </submittedName>
</protein>
<proteinExistence type="predicted"/>
<keyword evidence="2" id="KW-0238">DNA-binding</keyword>
<dbReference type="InterPro" id="IPR000792">
    <property type="entry name" value="Tscrpt_reg_LuxR_C"/>
</dbReference>
<evidence type="ECO:0000259" key="4">
    <source>
        <dbReference type="PROSITE" id="PS50043"/>
    </source>
</evidence>
<dbReference type="InterPro" id="IPR058245">
    <property type="entry name" value="NreC/VraR/RcsB-like_REC"/>
</dbReference>
<dbReference type="InterPro" id="IPR001789">
    <property type="entry name" value="Sig_transdc_resp-reg_receiver"/>
</dbReference>
<organism evidence="6 7">
    <name type="scientific">Pegethrix bostrychoides GSE-TBD4-15B</name>
    <dbReference type="NCBI Taxonomy" id="2839662"/>
    <lineage>
        <taxon>Bacteria</taxon>
        <taxon>Bacillati</taxon>
        <taxon>Cyanobacteriota</taxon>
        <taxon>Cyanophyceae</taxon>
        <taxon>Oculatellales</taxon>
        <taxon>Oculatellaceae</taxon>
        <taxon>Pegethrix</taxon>
    </lineage>
</organism>
<dbReference type="SMART" id="SM00448">
    <property type="entry name" value="REC"/>
    <property type="match status" value="1"/>
</dbReference>
<dbReference type="SUPFAM" id="SSF52172">
    <property type="entry name" value="CheY-like"/>
    <property type="match status" value="1"/>
</dbReference>
<dbReference type="GO" id="GO:0000160">
    <property type="term" value="P:phosphorelay signal transduction system"/>
    <property type="evidence" value="ECO:0007669"/>
    <property type="project" value="InterPro"/>
</dbReference>
<name>A0A951P8U0_9CYAN</name>
<feature type="domain" description="HTH luxR-type" evidence="4">
    <location>
        <begin position="158"/>
        <end position="223"/>
    </location>
</feature>
<reference evidence="6" key="2">
    <citation type="journal article" date="2022" name="Microbiol. Resour. Announc.">
        <title>Metagenome Sequencing to Explore Phylogenomics of Terrestrial Cyanobacteria.</title>
        <authorList>
            <person name="Ward R.D."/>
            <person name="Stajich J.E."/>
            <person name="Johansen J.R."/>
            <person name="Huntemann M."/>
            <person name="Clum A."/>
            <person name="Foster B."/>
            <person name="Foster B."/>
            <person name="Roux S."/>
            <person name="Palaniappan K."/>
            <person name="Varghese N."/>
            <person name="Mukherjee S."/>
            <person name="Reddy T.B.K."/>
            <person name="Daum C."/>
            <person name="Copeland A."/>
            <person name="Chen I.A."/>
            <person name="Ivanova N.N."/>
            <person name="Kyrpides N.C."/>
            <person name="Shapiro N."/>
            <person name="Eloe-Fadrosh E.A."/>
            <person name="Pietrasiak N."/>
        </authorList>
    </citation>
    <scope>NUCLEOTIDE SEQUENCE</scope>
    <source>
        <strain evidence="6">GSE-TBD4-15B</strain>
    </source>
</reference>
<dbReference type="InterPro" id="IPR011006">
    <property type="entry name" value="CheY-like_superfamily"/>
</dbReference>
<dbReference type="InterPro" id="IPR039420">
    <property type="entry name" value="WalR-like"/>
</dbReference>
<feature type="domain" description="Response regulatory" evidence="5">
    <location>
        <begin position="7"/>
        <end position="123"/>
    </location>
</feature>
<accession>A0A951P8U0</accession>
<keyword evidence="1 3" id="KW-0597">Phosphoprotein</keyword>
<dbReference type="Gene3D" id="3.40.50.2300">
    <property type="match status" value="1"/>
</dbReference>
<dbReference type="GO" id="GO:0003677">
    <property type="term" value="F:DNA binding"/>
    <property type="evidence" value="ECO:0007669"/>
    <property type="project" value="UniProtKB-KW"/>
</dbReference>
<comment type="caution">
    <text evidence="6">The sequence shown here is derived from an EMBL/GenBank/DDBJ whole genome shotgun (WGS) entry which is preliminary data.</text>
</comment>
<dbReference type="PANTHER" id="PTHR43214">
    <property type="entry name" value="TWO-COMPONENT RESPONSE REGULATOR"/>
    <property type="match status" value="1"/>
</dbReference>
<dbReference type="Pfam" id="PF00196">
    <property type="entry name" value="GerE"/>
    <property type="match status" value="1"/>
</dbReference>
<evidence type="ECO:0000259" key="5">
    <source>
        <dbReference type="PROSITE" id="PS50110"/>
    </source>
</evidence>
<dbReference type="AlphaFoldDB" id="A0A951P8U0"/>
<reference evidence="6" key="1">
    <citation type="submission" date="2021-05" db="EMBL/GenBank/DDBJ databases">
        <authorList>
            <person name="Pietrasiak N."/>
            <person name="Ward R."/>
            <person name="Stajich J.E."/>
            <person name="Kurbessoian T."/>
        </authorList>
    </citation>
    <scope>NUCLEOTIDE SEQUENCE</scope>
    <source>
        <strain evidence="6">GSE-TBD4-15B</strain>
    </source>
</reference>
<dbReference type="PROSITE" id="PS00622">
    <property type="entry name" value="HTH_LUXR_1"/>
    <property type="match status" value="1"/>
</dbReference>
<dbReference type="CDD" id="cd17535">
    <property type="entry name" value="REC_NarL-like"/>
    <property type="match status" value="1"/>
</dbReference>
<evidence type="ECO:0000256" key="1">
    <source>
        <dbReference type="ARBA" id="ARBA00022553"/>
    </source>
</evidence>
<dbReference type="PROSITE" id="PS50043">
    <property type="entry name" value="HTH_LUXR_2"/>
    <property type="match status" value="1"/>
</dbReference>
<evidence type="ECO:0000256" key="2">
    <source>
        <dbReference type="ARBA" id="ARBA00023125"/>
    </source>
</evidence>
<dbReference type="PROSITE" id="PS50110">
    <property type="entry name" value="RESPONSE_REGULATORY"/>
    <property type="match status" value="1"/>
</dbReference>
<evidence type="ECO:0000313" key="6">
    <source>
        <dbReference type="EMBL" id="MBW4464914.1"/>
    </source>
</evidence>
<dbReference type="Proteomes" id="UP000707356">
    <property type="component" value="Unassembled WGS sequence"/>
</dbReference>
<dbReference type="CDD" id="cd06170">
    <property type="entry name" value="LuxR_C_like"/>
    <property type="match status" value="1"/>
</dbReference>
<evidence type="ECO:0000256" key="3">
    <source>
        <dbReference type="PROSITE-ProRule" id="PRU00169"/>
    </source>
</evidence>
<sequence>MSANPLRILLAEDDELFRLGLRMRLQQESGFDVVAEAEDGEMAVEMANRLPVDIVVLDIGLPGIGGIEACRQLKQQHADLPILVLTSRTQASLVSRLIEAGAQGYCLKGIVAETLILAIRSVATGASWWDAAATTEIRAAFESQPAAIAASTYLEGNPRLPANPLTRREQEILALIVVGKSNQEIAGMLYITAGTVRVHVHAILNKLNVGDRAQAAALAIQKQLIAKELLSEP</sequence>